<protein>
    <submittedName>
        <fullName evidence="1">AraC family transcriptional regulator</fullName>
    </submittedName>
</protein>
<comment type="caution">
    <text evidence="1">The sequence shown here is derived from an EMBL/GenBank/DDBJ whole genome shotgun (WGS) entry which is preliminary data.</text>
</comment>
<reference evidence="1" key="1">
    <citation type="submission" date="2023-11" db="EMBL/GenBank/DDBJ databases">
        <title>Gracilibacillus pellucida a moderately halophilic bacterium isolated from saline soil in Xinjiang province.</title>
        <authorList>
            <person name="Zhang Z."/>
            <person name="Tan F."/>
            <person name="Wang Y."/>
            <person name="Xia M."/>
        </authorList>
    </citation>
    <scope>NUCLEOTIDE SEQUENCE</scope>
    <source>
        <strain evidence="1">S3-1-1</strain>
    </source>
</reference>
<gene>
    <name evidence="1" type="ORF">SH601_15010</name>
</gene>
<dbReference type="Proteomes" id="UP001277972">
    <property type="component" value="Unassembled WGS sequence"/>
</dbReference>
<evidence type="ECO:0000313" key="2">
    <source>
        <dbReference type="Proteomes" id="UP001277972"/>
    </source>
</evidence>
<evidence type="ECO:0000313" key="1">
    <source>
        <dbReference type="EMBL" id="MDX8047278.1"/>
    </source>
</evidence>
<organism evidence="1 2">
    <name type="scientific">Gracilibacillus pellucidus</name>
    <dbReference type="NCBI Taxonomy" id="3095368"/>
    <lineage>
        <taxon>Bacteria</taxon>
        <taxon>Bacillati</taxon>
        <taxon>Bacillota</taxon>
        <taxon>Bacilli</taxon>
        <taxon>Bacillales</taxon>
        <taxon>Bacillaceae</taxon>
        <taxon>Gracilibacillus</taxon>
    </lineage>
</organism>
<proteinExistence type="predicted"/>
<dbReference type="EMBL" id="JAWZSR010000010">
    <property type="protein sequence ID" value="MDX8047278.1"/>
    <property type="molecule type" value="Genomic_DNA"/>
</dbReference>
<accession>A0ACC6M8G3</accession>
<sequence>MTEQDYLDIQYISDIVRNSCQVPVYFIDANFECLFCSFAPYNPLYANEKEWKAELNSFEAKLNKPVVVQTEFQENYLLLSIEYRKNMIGKFIVGPVLPYQMTENMIQTMCNDRSFIVNKQIVNNYYQEIPIMSPERFIFIAKLLYYVIFGRPLSIMEQNVSMYENNQYPELTDSQYDFVTVRRQEQDFHPPMVSEKELMQCIRDGNREDIKRILNARNHLKLAELSTKSYLRNEKNLGISGIAVATRVAIDSGVNAELARTISDQFILQIEEAKHVNEVRFHITSAFEAFASHVNKQKRIVYSKVIKKTLEYIYMYLYDELKVAEIAEFVGVTASYISTQFKKEVGMTISQYIQLQKIEEAKKLMMMTPYTMTEISNQLHFSDQSYFTKVFKKVTGMKPSQYKETIHHDF</sequence>
<name>A0ACC6M8G3_9BACI</name>
<keyword evidence="2" id="KW-1185">Reference proteome</keyword>